<evidence type="ECO:0000313" key="1">
    <source>
        <dbReference type="EMBL" id="GLO68259.1"/>
    </source>
</evidence>
<protein>
    <submittedName>
        <fullName evidence="1">Uncharacterized protein</fullName>
    </submittedName>
</protein>
<gene>
    <name evidence="1" type="ORF">MACH08_40430</name>
</gene>
<proteinExistence type="predicted"/>
<comment type="caution">
    <text evidence="1">The sequence shown here is derived from an EMBL/GenBank/DDBJ whole genome shotgun (WGS) entry which is preliminary data.</text>
</comment>
<keyword evidence="2" id="KW-1185">Reference proteome</keyword>
<reference evidence="1 2" key="1">
    <citation type="submission" date="2023-02" db="EMBL/GenBank/DDBJ databases">
        <title>Oceanobacillus kimchii IFOP_LL358 isolated form Alexandrium catenella lab strain.</title>
        <authorList>
            <person name="Gajardo G."/>
            <person name="Ueki S."/>
            <person name="Maruyama F."/>
        </authorList>
    </citation>
    <scope>NUCLEOTIDE SEQUENCE [LARGE SCALE GENOMIC DNA]</scope>
    <source>
        <strain evidence="1 2">IFOP_LL358</strain>
    </source>
</reference>
<sequence>MSKIYDLSTGKELVEVRKTKRKTFHVMDDGTMVSYLKPSKTERFKEKVKKTFNYFFELED</sequence>
<accession>A0ABQ5TN74</accession>
<organism evidence="1 2">
    <name type="scientific">Oceanobacillus kimchii</name>
    <dbReference type="NCBI Taxonomy" id="746691"/>
    <lineage>
        <taxon>Bacteria</taxon>
        <taxon>Bacillati</taxon>
        <taxon>Bacillota</taxon>
        <taxon>Bacilli</taxon>
        <taxon>Bacillales</taxon>
        <taxon>Bacillaceae</taxon>
        <taxon>Oceanobacillus</taxon>
    </lineage>
</organism>
<evidence type="ECO:0000313" key="2">
    <source>
        <dbReference type="Proteomes" id="UP001275436"/>
    </source>
</evidence>
<dbReference type="RefSeq" id="WP_317958508.1">
    <property type="nucleotide sequence ID" value="NZ_BSKO01000002.1"/>
</dbReference>
<name>A0ABQ5TN74_9BACI</name>
<dbReference type="Proteomes" id="UP001275436">
    <property type="component" value="Unassembled WGS sequence"/>
</dbReference>
<dbReference type="EMBL" id="BSKO01000002">
    <property type="protein sequence ID" value="GLO68259.1"/>
    <property type="molecule type" value="Genomic_DNA"/>
</dbReference>